<feature type="domain" description="AB hydrolase-1" evidence="2">
    <location>
        <begin position="51"/>
        <end position="185"/>
    </location>
</feature>
<evidence type="ECO:0000313" key="3">
    <source>
        <dbReference type="EMBL" id="TNC52293.1"/>
    </source>
</evidence>
<organism evidence="3 4">
    <name type="scientific">Mumia zhuanghuii</name>
    <dbReference type="NCBI Taxonomy" id="2585211"/>
    <lineage>
        <taxon>Bacteria</taxon>
        <taxon>Bacillati</taxon>
        <taxon>Actinomycetota</taxon>
        <taxon>Actinomycetes</taxon>
        <taxon>Propionibacteriales</taxon>
        <taxon>Nocardioidaceae</taxon>
        <taxon>Mumia</taxon>
    </lineage>
</organism>
<dbReference type="SUPFAM" id="SSF53474">
    <property type="entry name" value="alpha/beta-Hydrolases"/>
    <property type="match status" value="1"/>
</dbReference>
<evidence type="ECO:0000313" key="4">
    <source>
        <dbReference type="Proteomes" id="UP000306740"/>
    </source>
</evidence>
<gene>
    <name evidence="3" type="ORF">FHE65_00575</name>
</gene>
<dbReference type="PANTHER" id="PTHR43329">
    <property type="entry name" value="EPOXIDE HYDROLASE"/>
    <property type="match status" value="1"/>
</dbReference>
<dbReference type="Proteomes" id="UP000306740">
    <property type="component" value="Unassembled WGS sequence"/>
</dbReference>
<dbReference type="EMBL" id="VDFR01000003">
    <property type="protein sequence ID" value="TNC52293.1"/>
    <property type="molecule type" value="Genomic_DNA"/>
</dbReference>
<dbReference type="PRINTS" id="PR00111">
    <property type="entry name" value="ABHYDROLASE"/>
</dbReference>
<dbReference type="PRINTS" id="PR00412">
    <property type="entry name" value="EPOXHYDRLASE"/>
</dbReference>
<evidence type="ECO:0000256" key="1">
    <source>
        <dbReference type="ARBA" id="ARBA00022801"/>
    </source>
</evidence>
<dbReference type="InterPro" id="IPR000073">
    <property type="entry name" value="AB_hydrolase_1"/>
</dbReference>
<dbReference type="RefSeq" id="WP_139104960.1">
    <property type="nucleotide sequence ID" value="NZ_VDFR01000003.1"/>
</dbReference>
<dbReference type="OrthoDB" id="9812774at2"/>
<dbReference type="Pfam" id="PF00561">
    <property type="entry name" value="Abhydrolase_1"/>
    <property type="match status" value="1"/>
</dbReference>
<proteinExistence type="predicted"/>
<dbReference type="Gene3D" id="3.40.50.1820">
    <property type="entry name" value="alpha/beta hydrolase"/>
    <property type="match status" value="1"/>
</dbReference>
<comment type="caution">
    <text evidence="3">The sequence shown here is derived from an EMBL/GenBank/DDBJ whole genome shotgun (WGS) entry which is preliminary data.</text>
</comment>
<keyword evidence="1 3" id="KW-0378">Hydrolase</keyword>
<reference evidence="3 4" key="1">
    <citation type="submission" date="2019-05" db="EMBL/GenBank/DDBJ databases">
        <title>Mumia sp. nov., isolated from the intestinal contents of plateau pika (Ochotona curzoniae) in the Qinghai-Tibet plateau of China.</title>
        <authorList>
            <person name="Tian Z."/>
        </authorList>
    </citation>
    <scope>NUCLEOTIDE SEQUENCE [LARGE SCALE GENOMIC DNA]</scope>
    <source>
        <strain evidence="4">527</strain>
    </source>
</reference>
<dbReference type="InterPro" id="IPR000639">
    <property type="entry name" value="Epox_hydrolase-like"/>
</dbReference>
<dbReference type="InterPro" id="IPR029058">
    <property type="entry name" value="AB_hydrolase_fold"/>
</dbReference>
<dbReference type="GO" id="GO:0016787">
    <property type="term" value="F:hydrolase activity"/>
    <property type="evidence" value="ECO:0007669"/>
    <property type="project" value="UniProtKB-KW"/>
</dbReference>
<protein>
    <submittedName>
        <fullName evidence="3">Alpha/beta hydrolase</fullName>
    </submittedName>
</protein>
<dbReference type="AlphaFoldDB" id="A0A5C4N6G4"/>
<accession>A0A5C4N6G4</accession>
<evidence type="ECO:0000259" key="2">
    <source>
        <dbReference type="Pfam" id="PF00561"/>
    </source>
</evidence>
<sequence length="318" mass="33710">MNALSLYPESEDFGSVSQAPDLPDGFTTTFKSQLVDANGIRQHAVIGGAGPALLLVHGWPENWYAWRHVMPALARDYTVVAVDQRGIGLTDKPSGGYDSATLASDLAALMGELGHDRFAVVGHDTGLVISYALAADYPERVDRVALAEVPGPPTPDHSPPLFTPRHLNNKLWHIAFNRAGEIAEQLVEGREAIFFGYEFTIQGGQVPDAAIDYYVQTLSVPGALTGSFGFYRSWDETMAQNGERGARKLTMPVLGIGGESSWGGAVGGALSAVAENVETLVIPGTGHWVAEAAPQIVVAALTEFLAPFGALAKSRVAG</sequence>
<name>A0A5C4N6G4_9ACTN</name>